<dbReference type="EMBL" id="JAPOHD010000066">
    <property type="protein sequence ID" value="MCY1723087.1"/>
    <property type="molecule type" value="Genomic_DNA"/>
</dbReference>
<sequence length="549" mass="60602">MNIKYNKIKLLSIALITGFIAFISCNEDEGNYPRTRLFQPVLNEDLEAVGNTIIVHLGKMKEAETYTIEVSRDSFTTTEYSFQTDTNYVIIDESKIGEELLWFTIYQVQATAHADDAEYNSLPSLLGSIRTEKYPSNMGAPTYFDILDTQAKVFWTEAGATITHVKVFAGDDDRLTTPLQEYELTAEEIEATLKIISGLEPSTSYQVAIYSGDQLRGWEQYQTREAFVSGDNVLNLSGIDSTVNLADVLPDVADGTIVVLEGGKTYKAGGYAFDKSISFVAGYSFVQALPVIDMSSNFNLVADANVGYVTFKDIKLTTPDGGEGFGGRYVFNIDQTSTLGELSFESCVIRTLRGIVRMKGGEGVLDKYIINDCRVDSINGYGVISVDKNTWMCNDILLQNSTFSKCQYFLVSRNNSNSVTIDGCTISEAPEKGRQMFRWRESGQSDVANGITITNTIWGHGWNMAGEADYLVDGYDGMENTNWNVVNSYTTGDFGYAEGKEQIPGLPSAPYTGTAAELWTDPYNAVFDFLDTGFPGKSSSGDPRWRIGL</sequence>
<keyword evidence="3" id="KW-1185">Reference proteome</keyword>
<dbReference type="SUPFAM" id="SSF51126">
    <property type="entry name" value="Pectin lyase-like"/>
    <property type="match status" value="1"/>
</dbReference>
<accession>A0A9X3J8I1</accession>
<dbReference type="InterPro" id="IPR011050">
    <property type="entry name" value="Pectin_lyase_fold/virulence"/>
</dbReference>
<evidence type="ECO:0000313" key="2">
    <source>
        <dbReference type="EMBL" id="MCY1723087.1"/>
    </source>
</evidence>
<dbReference type="InterPro" id="IPR032530">
    <property type="entry name" value="DUF4957"/>
</dbReference>
<dbReference type="Gene3D" id="2.60.40.10">
    <property type="entry name" value="Immunoglobulins"/>
    <property type="match status" value="1"/>
</dbReference>
<organism evidence="2 3">
    <name type="scientific">Draconibacterium aestuarii</name>
    <dbReference type="NCBI Taxonomy" id="2998507"/>
    <lineage>
        <taxon>Bacteria</taxon>
        <taxon>Pseudomonadati</taxon>
        <taxon>Bacteroidota</taxon>
        <taxon>Bacteroidia</taxon>
        <taxon>Marinilabiliales</taxon>
        <taxon>Prolixibacteraceae</taxon>
        <taxon>Draconibacterium</taxon>
    </lineage>
</organism>
<gene>
    <name evidence="2" type="ORF">OU798_22250</name>
</gene>
<reference evidence="2" key="1">
    <citation type="submission" date="2022-11" db="EMBL/GenBank/DDBJ databases">
        <title>Marilongibacter aestuarii gen. nov., sp. nov., isolated from tidal flat sediment.</title>
        <authorList>
            <person name="Jiayan W."/>
        </authorList>
    </citation>
    <scope>NUCLEOTIDE SEQUENCE</scope>
    <source>
        <strain evidence="2">Z1-6</strain>
    </source>
</reference>
<evidence type="ECO:0000259" key="1">
    <source>
        <dbReference type="Pfam" id="PF16318"/>
    </source>
</evidence>
<dbReference type="AlphaFoldDB" id="A0A9X3J8I1"/>
<evidence type="ECO:0000313" key="3">
    <source>
        <dbReference type="Proteomes" id="UP001145087"/>
    </source>
</evidence>
<comment type="caution">
    <text evidence="2">The sequence shown here is derived from an EMBL/GenBank/DDBJ whole genome shotgun (WGS) entry which is preliminary data.</text>
</comment>
<dbReference type="InterPro" id="IPR013783">
    <property type="entry name" value="Ig-like_fold"/>
</dbReference>
<proteinExistence type="predicted"/>
<protein>
    <submittedName>
        <fullName evidence="2">DUF4957 domain-containing protein</fullName>
    </submittedName>
</protein>
<name>A0A9X3J8I1_9BACT</name>
<dbReference type="Proteomes" id="UP001145087">
    <property type="component" value="Unassembled WGS sequence"/>
</dbReference>
<dbReference type="RefSeq" id="WP_343335412.1">
    <property type="nucleotide sequence ID" value="NZ_JAPOHD010000066.1"/>
</dbReference>
<dbReference type="PROSITE" id="PS51257">
    <property type="entry name" value="PROKAR_LIPOPROTEIN"/>
    <property type="match status" value="1"/>
</dbReference>
<dbReference type="Pfam" id="PF16318">
    <property type="entry name" value="DUF4957"/>
    <property type="match status" value="1"/>
</dbReference>
<feature type="domain" description="DUF4957" evidence="1">
    <location>
        <begin position="271"/>
        <end position="403"/>
    </location>
</feature>